<feature type="region of interest" description="Disordered" evidence="1">
    <location>
        <begin position="901"/>
        <end position="960"/>
    </location>
</feature>
<protein>
    <submittedName>
        <fullName evidence="2">Uncharacterized protein</fullName>
    </submittedName>
</protein>
<dbReference type="EMBL" id="FN649727">
    <property type="protein sequence ID" value="CBJ25454.1"/>
    <property type="molecule type" value="Genomic_DNA"/>
</dbReference>
<feature type="compositionally biased region" description="Gly residues" evidence="1">
    <location>
        <begin position="922"/>
        <end position="935"/>
    </location>
</feature>
<feature type="compositionally biased region" description="Gly residues" evidence="1">
    <location>
        <begin position="478"/>
        <end position="491"/>
    </location>
</feature>
<dbReference type="AlphaFoldDB" id="D7FVT4"/>
<feature type="compositionally biased region" description="Basic and acidic residues" evidence="1">
    <location>
        <begin position="715"/>
        <end position="729"/>
    </location>
</feature>
<feature type="compositionally biased region" description="Low complexity" evidence="1">
    <location>
        <begin position="116"/>
        <end position="125"/>
    </location>
</feature>
<feature type="compositionally biased region" description="Basic and acidic residues" evidence="1">
    <location>
        <begin position="776"/>
        <end position="790"/>
    </location>
</feature>
<evidence type="ECO:0000256" key="1">
    <source>
        <dbReference type="SAM" id="MobiDB-lite"/>
    </source>
</evidence>
<feature type="compositionally biased region" description="Gly residues" evidence="1">
    <location>
        <begin position="843"/>
        <end position="860"/>
    </location>
</feature>
<dbReference type="InParanoid" id="D7FVT4"/>
<dbReference type="OrthoDB" id="10438503at2759"/>
<feature type="compositionally biased region" description="Acidic residues" evidence="1">
    <location>
        <begin position="749"/>
        <end position="766"/>
    </location>
</feature>
<feature type="compositionally biased region" description="Basic and acidic residues" evidence="1">
    <location>
        <begin position="623"/>
        <end position="632"/>
    </location>
</feature>
<name>D7FVT4_ECTSI</name>
<feature type="compositionally biased region" description="Basic and acidic residues" evidence="1">
    <location>
        <begin position="825"/>
        <end position="834"/>
    </location>
</feature>
<feature type="region of interest" description="Disordered" evidence="1">
    <location>
        <begin position="98"/>
        <end position="141"/>
    </location>
</feature>
<feature type="region of interest" description="Disordered" evidence="1">
    <location>
        <begin position="510"/>
        <end position="632"/>
    </location>
</feature>
<feature type="region of interest" description="Disordered" evidence="1">
    <location>
        <begin position="652"/>
        <end position="886"/>
    </location>
</feature>
<dbReference type="Proteomes" id="UP000002630">
    <property type="component" value="Linkage Group LG02"/>
</dbReference>
<evidence type="ECO:0000313" key="2">
    <source>
        <dbReference type="EMBL" id="CBJ25454.1"/>
    </source>
</evidence>
<feature type="compositionally biased region" description="Basic and acidic residues" evidence="1">
    <location>
        <begin position="570"/>
        <end position="585"/>
    </location>
</feature>
<organism evidence="2 3">
    <name type="scientific">Ectocarpus siliculosus</name>
    <name type="common">Brown alga</name>
    <name type="synonym">Conferva siliculosa</name>
    <dbReference type="NCBI Taxonomy" id="2880"/>
    <lineage>
        <taxon>Eukaryota</taxon>
        <taxon>Sar</taxon>
        <taxon>Stramenopiles</taxon>
        <taxon>Ochrophyta</taxon>
        <taxon>PX clade</taxon>
        <taxon>Phaeophyceae</taxon>
        <taxon>Ectocarpales</taxon>
        <taxon>Ectocarpaceae</taxon>
        <taxon>Ectocarpus</taxon>
    </lineage>
</organism>
<accession>D7FVT4</accession>
<dbReference type="EMBL" id="FN648486">
    <property type="protein sequence ID" value="CBJ25454.1"/>
    <property type="molecule type" value="Genomic_DNA"/>
</dbReference>
<sequence length="960" mass="97877">MRGGQLHPKPRAASRNHGYLNGGGFDGIGHGRGLDGWSAHVRYFLARYPPETRDLVAQRLASYGIRSLLSSHRQENLSLDALLAATDAADREVLSSMREHARGRHKQRGAAAPLCRSRTSSPQRQQRQHPRANGGNAAAPTEVLRERVLADKNIDAGPPGAAGAVTVFRKRHVVAARPDVLTRYPFVDDLAATQGGGVGAVMHQATPTTPIQYLAKREIRRLAHEAFRELKASALGIRLSDLPCALQFLFFGDSASLLTSKGGGGGGGGDGGGGARGAKRSAKDVHLVMALARECLPPTLAHAARDTSTLSTASTQGGAEAGGWMRDGQNMFVSERRWIKVVAHVIRRLWDMDGRPEDVAAAGGAAGAAAQRRRRTISTAAAGPSRKPATVAATAAPFGMEFQQPVWKPVGGRRGSVAAAAATAGGSGGGGGRFLRGGEAENVTSAESFLGGLEADSRSDTTGWGGFSAASRISASDGDGGPYPGEGGGGGGDDDDEALRAWEEAEDWVGAGRSIARAPGEEQEEHARGEAGGLFAAPRGLGAVHGSRRRRKQSGGAGDAGRIAGARRSAVRDTVARRRLDRLDRGSSLGDATQGFPADGRSGVSGDGDRDRGGSSLAAEWDSNARGHTPGEHALDIAGAFLESSLMTRLAGGDWFDGEDGDQISAGSSAAWEPEGAVRGPLGGGPRQTHRPGGALRGRYDSGGGGGSRSRNGLSRRDGGQRAGRREAHTGWLGDFGPVHTHTVREVAGDVEEEEEEGRGEEEEESGDGRAWGTASRRDGGVSPPRDHGGSDGGTTSRQGSGGHAEEKGRGGVGEGGSGDVSASEDVREGRGVDESTGAARGSDGGGATREGSDPGGGGSTSPNDNDDGDVGLGQGETGDFNVVAPLDGGLDAYLQLASDGGAVVGGGAAGGGGGDEEGGREGPGLGGGSPGGYTGATSGSWWEEDRSALEGGDVIPGPT</sequence>
<feature type="region of interest" description="Disordered" evidence="1">
    <location>
        <begin position="454"/>
        <end position="497"/>
    </location>
</feature>
<evidence type="ECO:0000313" key="3">
    <source>
        <dbReference type="Proteomes" id="UP000002630"/>
    </source>
</evidence>
<reference evidence="2 3" key="1">
    <citation type="journal article" date="2010" name="Nature">
        <title>The Ectocarpus genome and the independent evolution of multicellularity in brown algae.</title>
        <authorList>
            <person name="Cock J.M."/>
            <person name="Sterck L."/>
            <person name="Rouze P."/>
            <person name="Scornet D."/>
            <person name="Allen A.E."/>
            <person name="Amoutzias G."/>
            <person name="Anthouard V."/>
            <person name="Artiguenave F."/>
            <person name="Aury J.M."/>
            <person name="Badger J.H."/>
            <person name="Beszteri B."/>
            <person name="Billiau K."/>
            <person name="Bonnet E."/>
            <person name="Bothwell J.H."/>
            <person name="Bowler C."/>
            <person name="Boyen C."/>
            <person name="Brownlee C."/>
            <person name="Carrano C.J."/>
            <person name="Charrier B."/>
            <person name="Cho G.Y."/>
            <person name="Coelho S.M."/>
            <person name="Collen J."/>
            <person name="Corre E."/>
            <person name="Da Silva C."/>
            <person name="Delage L."/>
            <person name="Delaroque N."/>
            <person name="Dittami S.M."/>
            <person name="Doulbeau S."/>
            <person name="Elias M."/>
            <person name="Farnham G."/>
            <person name="Gachon C.M."/>
            <person name="Gschloessl B."/>
            <person name="Heesch S."/>
            <person name="Jabbari K."/>
            <person name="Jubin C."/>
            <person name="Kawai H."/>
            <person name="Kimura K."/>
            <person name="Kloareg B."/>
            <person name="Kupper F.C."/>
            <person name="Lang D."/>
            <person name="Le Bail A."/>
            <person name="Leblanc C."/>
            <person name="Lerouge P."/>
            <person name="Lohr M."/>
            <person name="Lopez P.J."/>
            <person name="Martens C."/>
            <person name="Maumus F."/>
            <person name="Michel G."/>
            <person name="Miranda-Saavedra D."/>
            <person name="Morales J."/>
            <person name="Moreau H."/>
            <person name="Motomura T."/>
            <person name="Nagasato C."/>
            <person name="Napoli C.A."/>
            <person name="Nelson D.R."/>
            <person name="Nyvall-Collen P."/>
            <person name="Peters A.F."/>
            <person name="Pommier C."/>
            <person name="Potin P."/>
            <person name="Poulain J."/>
            <person name="Quesneville H."/>
            <person name="Read B."/>
            <person name="Rensing S.A."/>
            <person name="Ritter A."/>
            <person name="Rousvoal S."/>
            <person name="Samanta M."/>
            <person name="Samson G."/>
            <person name="Schroeder D.C."/>
            <person name="Segurens B."/>
            <person name="Strittmatter M."/>
            <person name="Tonon T."/>
            <person name="Tregear J.W."/>
            <person name="Valentin K."/>
            <person name="von Dassow P."/>
            <person name="Yamagishi T."/>
            <person name="Van de Peer Y."/>
            <person name="Wincker P."/>
        </authorList>
    </citation>
    <scope>NUCLEOTIDE SEQUENCE [LARGE SCALE GENOMIC DNA]</scope>
    <source>
        <strain evidence="3">Ec32 / CCAP1310/4</strain>
    </source>
</reference>
<keyword evidence="3" id="KW-1185">Reference proteome</keyword>
<feature type="compositionally biased region" description="Gly residues" evidence="1">
    <location>
        <begin position="903"/>
        <end position="914"/>
    </location>
</feature>
<proteinExistence type="predicted"/>
<gene>
    <name evidence="2" type="ORF">Esi_0003_0016</name>
</gene>